<protein>
    <recommendedName>
        <fullName evidence="3">Excreted virulence factor EspC (Type VII ESX diderm)</fullName>
    </recommendedName>
</protein>
<reference evidence="1 2" key="1">
    <citation type="journal article" date="2013" name="Stand. Genomic Sci.">
        <title>Genomic Encyclopedia of Type Strains, Phase I: The one thousand microbial genomes (KMG-I) project.</title>
        <authorList>
            <person name="Kyrpides N.C."/>
            <person name="Woyke T."/>
            <person name="Eisen J.A."/>
            <person name="Garrity G."/>
            <person name="Lilburn T.G."/>
            <person name="Beck B.J."/>
            <person name="Whitman W.B."/>
            <person name="Hugenholtz P."/>
            <person name="Klenk H.P."/>
        </authorList>
    </citation>
    <scope>NUCLEOTIDE SEQUENCE [LARGE SCALE GENOMIC DNA]</scope>
    <source>
        <strain evidence="1 2">DSM 45044</strain>
    </source>
</reference>
<dbReference type="OrthoDB" id="5192467at2"/>
<dbReference type="AlphaFoldDB" id="A0A562V3R1"/>
<gene>
    <name evidence="1" type="ORF">LX16_3275</name>
</gene>
<keyword evidence="2" id="KW-1185">Reference proteome</keyword>
<dbReference type="Proteomes" id="UP000321617">
    <property type="component" value="Unassembled WGS sequence"/>
</dbReference>
<proteinExistence type="predicted"/>
<comment type="caution">
    <text evidence="1">The sequence shown here is derived from an EMBL/GenBank/DDBJ whole genome shotgun (WGS) entry which is preliminary data.</text>
</comment>
<dbReference type="RefSeq" id="WP_147139710.1">
    <property type="nucleotide sequence ID" value="NZ_BAABIJ010000002.1"/>
</dbReference>
<dbReference type="EMBL" id="VLLL01000006">
    <property type="protein sequence ID" value="TWJ12516.1"/>
    <property type="molecule type" value="Genomic_DNA"/>
</dbReference>
<evidence type="ECO:0008006" key="3">
    <source>
        <dbReference type="Google" id="ProtNLM"/>
    </source>
</evidence>
<sequence length="120" mass="13106">MPPPSSADGRIDVDVDAIEDFQPTFNRLDARVGTASAKIGPASAQGLGHFTDAVSVITDHDRLRAQYLERLALLRAAVIAANQKTTQLIRNYRKTETAHVGNMTELLVPLANVIKDLRKD</sequence>
<organism evidence="1 2">
    <name type="scientific">Stackebrandtia albiflava</name>
    <dbReference type="NCBI Taxonomy" id="406432"/>
    <lineage>
        <taxon>Bacteria</taxon>
        <taxon>Bacillati</taxon>
        <taxon>Actinomycetota</taxon>
        <taxon>Actinomycetes</taxon>
        <taxon>Glycomycetales</taxon>
        <taxon>Glycomycetaceae</taxon>
        <taxon>Stackebrandtia</taxon>
    </lineage>
</organism>
<accession>A0A562V3R1</accession>
<evidence type="ECO:0000313" key="2">
    <source>
        <dbReference type="Proteomes" id="UP000321617"/>
    </source>
</evidence>
<name>A0A562V3R1_9ACTN</name>
<evidence type="ECO:0000313" key="1">
    <source>
        <dbReference type="EMBL" id="TWJ12516.1"/>
    </source>
</evidence>